<dbReference type="STRING" id="765420.OSCT_3199"/>
<dbReference type="EMBL" id="ADVR01000141">
    <property type="protein sequence ID" value="EFO78954.1"/>
    <property type="molecule type" value="Genomic_DNA"/>
</dbReference>
<accession>E1IIP8</accession>
<organism evidence="3 4">
    <name type="scientific">Oscillochloris trichoides DG-6</name>
    <dbReference type="NCBI Taxonomy" id="765420"/>
    <lineage>
        <taxon>Bacteria</taxon>
        <taxon>Bacillati</taxon>
        <taxon>Chloroflexota</taxon>
        <taxon>Chloroflexia</taxon>
        <taxon>Chloroflexales</taxon>
        <taxon>Chloroflexineae</taxon>
        <taxon>Oscillochloridaceae</taxon>
        <taxon>Oscillochloris</taxon>
    </lineage>
</organism>
<evidence type="ECO:0000259" key="2">
    <source>
        <dbReference type="Pfam" id="PF08239"/>
    </source>
</evidence>
<evidence type="ECO:0000313" key="3">
    <source>
        <dbReference type="EMBL" id="EFO78954.1"/>
    </source>
</evidence>
<evidence type="ECO:0000256" key="1">
    <source>
        <dbReference type="SAM" id="Phobius"/>
    </source>
</evidence>
<feature type="transmembrane region" description="Helical" evidence="1">
    <location>
        <begin position="27"/>
        <end position="49"/>
    </location>
</feature>
<keyword evidence="4" id="KW-1185">Reference proteome</keyword>
<sequence>MPPKIDPRDWDRHFRPGAPRRGGPLQAFANILLIMLALGILGGAGFFAWNYGRGSAQETAAAALRRAETTTAAAIATRTARAMTPTITPTSATVVETPTPTLPAEPILGRATVINGGNLRREPRVAAETVLGQVCVNDQVEVLEEQTLANGARWYRLRVLRATDQCVPDRVAEGTVGWVSAMLLGPLSP</sequence>
<dbReference type="AlphaFoldDB" id="E1IIP8"/>
<dbReference type="eggNOG" id="ENOG502ZMAF">
    <property type="taxonomic scope" value="Bacteria"/>
</dbReference>
<dbReference type="Pfam" id="PF08239">
    <property type="entry name" value="SH3_3"/>
    <property type="match status" value="1"/>
</dbReference>
<proteinExistence type="predicted"/>
<keyword evidence="1" id="KW-0812">Transmembrane</keyword>
<dbReference type="InterPro" id="IPR003646">
    <property type="entry name" value="SH3-like_bac-type"/>
</dbReference>
<keyword evidence="1" id="KW-1133">Transmembrane helix</keyword>
<gene>
    <name evidence="3" type="ORF">OSCT_3199</name>
</gene>
<dbReference type="HOGENOM" id="CLU_1433205_0_0_0"/>
<dbReference type="Proteomes" id="UP000054010">
    <property type="component" value="Unassembled WGS sequence"/>
</dbReference>
<comment type="caution">
    <text evidence="3">The sequence shown here is derived from an EMBL/GenBank/DDBJ whole genome shotgun (WGS) entry which is preliminary data.</text>
</comment>
<dbReference type="OrthoDB" id="161868at2"/>
<name>E1IIP8_9CHLR</name>
<keyword evidence="1" id="KW-0472">Membrane</keyword>
<evidence type="ECO:0000313" key="4">
    <source>
        <dbReference type="Proteomes" id="UP000054010"/>
    </source>
</evidence>
<feature type="domain" description="SH3b" evidence="2">
    <location>
        <begin position="116"/>
        <end position="183"/>
    </location>
</feature>
<protein>
    <recommendedName>
        <fullName evidence="2">SH3b domain-containing protein</fullName>
    </recommendedName>
</protein>
<reference evidence="3 4" key="1">
    <citation type="journal article" date="2011" name="J. Bacteriol.">
        <title>Draft genome sequence of the anoxygenic filamentous phototrophic bacterium Oscillochloris trichoides subsp. DG-6.</title>
        <authorList>
            <person name="Kuznetsov B.B."/>
            <person name="Ivanovsky R.N."/>
            <person name="Keppen O.I."/>
            <person name="Sukhacheva M.V."/>
            <person name="Bumazhkin B.K."/>
            <person name="Patutina E.O."/>
            <person name="Beletsky A.V."/>
            <person name="Mardanov A.V."/>
            <person name="Baslerov R.V."/>
            <person name="Panteleeva A.N."/>
            <person name="Kolganova T.V."/>
            <person name="Ravin N.V."/>
            <person name="Skryabin K.G."/>
        </authorList>
    </citation>
    <scope>NUCLEOTIDE SEQUENCE [LARGE SCALE GENOMIC DNA]</scope>
    <source>
        <strain evidence="3 4">DG-6</strain>
    </source>
</reference>
<dbReference type="Gene3D" id="2.30.30.40">
    <property type="entry name" value="SH3 Domains"/>
    <property type="match status" value="1"/>
</dbReference>